<dbReference type="EMBL" id="LAZR01050408">
    <property type="protein sequence ID" value="KKK87427.1"/>
    <property type="molecule type" value="Genomic_DNA"/>
</dbReference>
<accession>A0A0F8Z131</accession>
<name>A0A0F8Z131_9ZZZZ</name>
<dbReference type="AlphaFoldDB" id="A0A0F8Z131"/>
<proteinExistence type="predicted"/>
<feature type="compositionally biased region" description="Basic and acidic residues" evidence="1">
    <location>
        <begin position="7"/>
        <end position="30"/>
    </location>
</feature>
<evidence type="ECO:0000256" key="1">
    <source>
        <dbReference type="SAM" id="MobiDB-lite"/>
    </source>
</evidence>
<comment type="caution">
    <text evidence="2">The sequence shown here is derived from an EMBL/GenBank/DDBJ whole genome shotgun (WGS) entry which is preliminary data.</text>
</comment>
<sequence>SKVINMAEKESNRQGKAKVDKPKGPNKPND</sequence>
<organism evidence="2">
    <name type="scientific">marine sediment metagenome</name>
    <dbReference type="NCBI Taxonomy" id="412755"/>
    <lineage>
        <taxon>unclassified sequences</taxon>
        <taxon>metagenomes</taxon>
        <taxon>ecological metagenomes</taxon>
    </lineage>
</organism>
<feature type="non-terminal residue" evidence="2">
    <location>
        <position position="1"/>
    </location>
</feature>
<protein>
    <submittedName>
        <fullName evidence="2">Uncharacterized protein</fullName>
    </submittedName>
</protein>
<evidence type="ECO:0000313" key="2">
    <source>
        <dbReference type="EMBL" id="KKK87427.1"/>
    </source>
</evidence>
<feature type="region of interest" description="Disordered" evidence="1">
    <location>
        <begin position="1"/>
        <end position="30"/>
    </location>
</feature>
<reference evidence="2" key="1">
    <citation type="journal article" date="2015" name="Nature">
        <title>Complex archaea that bridge the gap between prokaryotes and eukaryotes.</title>
        <authorList>
            <person name="Spang A."/>
            <person name="Saw J.H."/>
            <person name="Jorgensen S.L."/>
            <person name="Zaremba-Niedzwiedzka K."/>
            <person name="Martijn J."/>
            <person name="Lind A.E."/>
            <person name="van Eijk R."/>
            <person name="Schleper C."/>
            <person name="Guy L."/>
            <person name="Ettema T.J."/>
        </authorList>
    </citation>
    <scope>NUCLEOTIDE SEQUENCE</scope>
</reference>
<gene>
    <name evidence="2" type="ORF">LCGC14_2753370</name>
</gene>